<dbReference type="AlphaFoldDB" id="A0A4S8M3Y4"/>
<feature type="region of interest" description="Disordered" evidence="1">
    <location>
        <begin position="244"/>
        <end position="280"/>
    </location>
</feature>
<proteinExistence type="predicted"/>
<reference evidence="2 3" key="1">
    <citation type="journal article" date="2019" name="Nat. Ecol. Evol.">
        <title>Megaphylogeny resolves global patterns of mushroom evolution.</title>
        <authorList>
            <person name="Varga T."/>
            <person name="Krizsan K."/>
            <person name="Foldi C."/>
            <person name="Dima B."/>
            <person name="Sanchez-Garcia M."/>
            <person name="Sanchez-Ramirez S."/>
            <person name="Szollosi G.J."/>
            <person name="Szarkandi J.G."/>
            <person name="Papp V."/>
            <person name="Albert L."/>
            <person name="Andreopoulos W."/>
            <person name="Angelini C."/>
            <person name="Antonin V."/>
            <person name="Barry K.W."/>
            <person name="Bougher N.L."/>
            <person name="Buchanan P."/>
            <person name="Buyck B."/>
            <person name="Bense V."/>
            <person name="Catcheside P."/>
            <person name="Chovatia M."/>
            <person name="Cooper J."/>
            <person name="Damon W."/>
            <person name="Desjardin D."/>
            <person name="Finy P."/>
            <person name="Geml J."/>
            <person name="Haridas S."/>
            <person name="Hughes K."/>
            <person name="Justo A."/>
            <person name="Karasinski D."/>
            <person name="Kautmanova I."/>
            <person name="Kiss B."/>
            <person name="Kocsube S."/>
            <person name="Kotiranta H."/>
            <person name="LaButti K.M."/>
            <person name="Lechner B.E."/>
            <person name="Liimatainen K."/>
            <person name="Lipzen A."/>
            <person name="Lukacs Z."/>
            <person name="Mihaltcheva S."/>
            <person name="Morgado L.N."/>
            <person name="Niskanen T."/>
            <person name="Noordeloos M.E."/>
            <person name="Ohm R.A."/>
            <person name="Ortiz-Santana B."/>
            <person name="Ovrebo C."/>
            <person name="Racz N."/>
            <person name="Riley R."/>
            <person name="Savchenko A."/>
            <person name="Shiryaev A."/>
            <person name="Soop K."/>
            <person name="Spirin V."/>
            <person name="Szebenyi C."/>
            <person name="Tomsovsky M."/>
            <person name="Tulloss R.E."/>
            <person name="Uehling J."/>
            <person name="Grigoriev I.V."/>
            <person name="Vagvolgyi C."/>
            <person name="Papp T."/>
            <person name="Martin F.M."/>
            <person name="Miettinen O."/>
            <person name="Hibbett D.S."/>
            <person name="Nagy L.G."/>
        </authorList>
    </citation>
    <scope>NUCLEOTIDE SEQUENCE [LARGE SCALE GENOMIC DNA]</scope>
    <source>
        <strain evidence="2 3">CBS 962.96</strain>
    </source>
</reference>
<evidence type="ECO:0000313" key="3">
    <source>
        <dbReference type="Proteomes" id="UP000297245"/>
    </source>
</evidence>
<dbReference type="Gene3D" id="1.20.120.330">
    <property type="entry name" value="Nucleotidyltransferases domain 2"/>
    <property type="match status" value="1"/>
</dbReference>
<protein>
    <submittedName>
        <fullName evidence="2">Uncharacterized protein</fullName>
    </submittedName>
</protein>
<dbReference type="Proteomes" id="UP000297245">
    <property type="component" value="Unassembled WGS sequence"/>
</dbReference>
<name>A0A4S8M3Y4_DENBC</name>
<dbReference type="EMBL" id="ML179177">
    <property type="protein sequence ID" value="THU96428.1"/>
    <property type="molecule type" value="Genomic_DNA"/>
</dbReference>
<organism evidence="2 3">
    <name type="scientific">Dendrothele bispora (strain CBS 962.96)</name>
    <dbReference type="NCBI Taxonomy" id="1314807"/>
    <lineage>
        <taxon>Eukaryota</taxon>
        <taxon>Fungi</taxon>
        <taxon>Dikarya</taxon>
        <taxon>Basidiomycota</taxon>
        <taxon>Agaricomycotina</taxon>
        <taxon>Agaricomycetes</taxon>
        <taxon>Agaricomycetidae</taxon>
        <taxon>Agaricales</taxon>
        <taxon>Agaricales incertae sedis</taxon>
        <taxon>Dendrothele</taxon>
    </lineage>
</organism>
<keyword evidence="3" id="KW-1185">Reference proteome</keyword>
<accession>A0A4S8M3Y4</accession>
<evidence type="ECO:0000256" key="1">
    <source>
        <dbReference type="SAM" id="MobiDB-lite"/>
    </source>
</evidence>
<sequence>MPMSSKHPLDIQSQSLCKRPRHLNANLSPPAHNQAAPLKVLEIISVNSDGPEETKDAQVKALDVISIHSDGYVDMKATKVGVLDAISIHSDGCTELQLTNTEPSVGLKDDSDDDDERSFEDFRLVFMRSTYAVERWRESTQDALSPNENAPDPNEKIVPDVVQTDADTRAADLTLARYHASNLSLIDVQELCHNLQGRCYDLHQRLASVQGHSDAGWSLFWASDVQCQHTALELNQAHLELDKAREEKDQAQEEVDRAREELDRARKELHEANDAQERTRKESDFWHAMFNATKETSDISGVKGAAWSKGC</sequence>
<evidence type="ECO:0000313" key="2">
    <source>
        <dbReference type="EMBL" id="THU96428.1"/>
    </source>
</evidence>
<gene>
    <name evidence="2" type="ORF">K435DRAFT_797319</name>
</gene>